<sequence length="174" mass="19865">MKVIWIFVIVALVGLEYTAILGAPLTKWFKTDNNTYYIEEQINYTFQQSYDECQKKNMGLITLKTYKEDELLLKYLAQSFDPQPEFWLNAVENVDMQDINKLLDSFKLASLLNIKLDGVNEPQIIQSNNPNNCAVNVEGATKDCDILRGFICHENNTKSSGGGQNIQNIVLKFN</sequence>
<dbReference type="InterPro" id="IPR016187">
    <property type="entry name" value="CTDL_fold"/>
</dbReference>
<dbReference type="InterPro" id="IPR016186">
    <property type="entry name" value="C-type_lectin-like/link_sf"/>
</dbReference>
<comment type="caution">
    <text evidence="1">The sequence shown here is derived from an EMBL/GenBank/DDBJ whole genome shotgun (WGS) entry which is preliminary data.</text>
</comment>
<accession>A0A0L0C8F6</accession>
<name>A0A0L0C8F6_LUCCU</name>
<evidence type="ECO:0008006" key="3">
    <source>
        <dbReference type="Google" id="ProtNLM"/>
    </source>
</evidence>
<dbReference type="OrthoDB" id="7897950at2759"/>
<evidence type="ECO:0000313" key="1">
    <source>
        <dbReference type="EMBL" id="KNC28723.1"/>
    </source>
</evidence>
<keyword evidence="2" id="KW-1185">Reference proteome</keyword>
<reference evidence="1 2" key="1">
    <citation type="journal article" date="2015" name="Nat. Commun.">
        <title>Lucilia cuprina genome unlocks parasitic fly biology to underpin future interventions.</title>
        <authorList>
            <person name="Anstead C.A."/>
            <person name="Korhonen P.K."/>
            <person name="Young N.D."/>
            <person name="Hall R.S."/>
            <person name="Jex A.R."/>
            <person name="Murali S.C."/>
            <person name="Hughes D.S."/>
            <person name="Lee S.F."/>
            <person name="Perry T."/>
            <person name="Stroehlein A.J."/>
            <person name="Ansell B.R."/>
            <person name="Breugelmans B."/>
            <person name="Hofmann A."/>
            <person name="Qu J."/>
            <person name="Dugan S."/>
            <person name="Lee S.L."/>
            <person name="Chao H."/>
            <person name="Dinh H."/>
            <person name="Han Y."/>
            <person name="Doddapaneni H.V."/>
            <person name="Worley K.C."/>
            <person name="Muzny D.M."/>
            <person name="Ioannidis P."/>
            <person name="Waterhouse R.M."/>
            <person name="Zdobnov E.M."/>
            <person name="James P.J."/>
            <person name="Bagnall N.H."/>
            <person name="Kotze A.C."/>
            <person name="Gibbs R.A."/>
            <person name="Richards S."/>
            <person name="Batterham P."/>
            <person name="Gasser R.B."/>
        </authorList>
    </citation>
    <scope>NUCLEOTIDE SEQUENCE [LARGE SCALE GENOMIC DNA]</scope>
    <source>
        <strain evidence="1 2">LS</strain>
        <tissue evidence="1">Full body</tissue>
    </source>
</reference>
<dbReference type="AlphaFoldDB" id="A0A0L0C8F6"/>
<proteinExistence type="predicted"/>
<dbReference type="Proteomes" id="UP000037069">
    <property type="component" value="Unassembled WGS sequence"/>
</dbReference>
<gene>
    <name evidence="1" type="ORF">FF38_09442</name>
</gene>
<evidence type="ECO:0000313" key="2">
    <source>
        <dbReference type="Proteomes" id="UP000037069"/>
    </source>
</evidence>
<organism evidence="1 2">
    <name type="scientific">Lucilia cuprina</name>
    <name type="common">Green bottle fly</name>
    <name type="synonym">Australian sheep blowfly</name>
    <dbReference type="NCBI Taxonomy" id="7375"/>
    <lineage>
        <taxon>Eukaryota</taxon>
        <taxon>Metazoa</taxon>
        <taxon>Ecdysozoa</taxon>
        <taxon>Arthropoda</taxon>
        <taxon>Hexapoda</taxon>
        <taxon>Insecta</taxon>
        <taxon>Pterygota</taxon>
        <taxon>Neoptera</taxon>
        <taxon>Endopterygota</taxon>
        <taxon>Diptera</taxon>
        <taxon>Brachycera</taxon>
        <taxon>Muscomorpha</taxon>
        <taxon>Oestroidea</taxon>
        <taxon>Calliphoridae</taxon>
        <taxon>Luciliinae</taxon>
        <taxon>Lucilia</taxon>
    </lineage>
</organism>
<dbReference type="SUPFAM" id="SSF56436">
    <property type="entry name" value="C-type lectin-like"/>
    <property type="match status" value="1"/>
</dbReference>
<dbReference type="EMBL" id="JRES01000753">
    <property type="protein sequence ID" value="KNC28723.1"/>
    <property type="molecule type" value="Genomic_DNA"/>
</dbReference>
<dbReference type="Gene3D" id="3.10.100.10">
    <property type="entry name" value="Mannose-Binding Protein A, subunit A"/>
    <property type="match status" value="1"/>
</dbReference>
<protein>
    <recommendedName>
        <fullName evidence="3">C-type lectin domain-containing protein</fullName>
    </recommendedName>
</protein>